<dbReference type="Proteomes" id="UP000293069">
    <property type="component" value="Segment"/>
</dbReference>
<dbReference type="InterPro" id="IPR004975">
    <property type="entry name" value="Poxvirus_VLTF2"/>
</dbReference>
<evidence type="ECO:0000259" key="4">
    <source>
        <dbReference type="Pfam" id="PF06467"/>
    </source>
</evidence>
<dbReference type="Proteomes" id="UP000293894">
    <property type="component" value="Genome"/>
</dbReference>
<feature type="domain" description="MYM-type" evidence="4">
    <location>
        <begin position="46"/>
        <end position="85"/>
    </location>
</feature>
<dbReference type="EMBL" id="MK388131">
    <property type="protein sequence ID" value="QAV40824.1"/>
    <property type="molecule type" value="Genomic_DNA"/>
</dbReference>
<evidence type="ECO:0000313" key="6">
    <source>
        <dbReference type="Proteomes" id="UP000291290"/>
    </source>
</evidence>
<name>A0A481NJG4_9POXV</name>
<organism evidence="5 6">
    <name type="scientific">Myxoma virus</name>
    <dbReference type="NCBI Taxonomy" id="10273"/>
    <lineage>
        <taxon>Viruses</taxon>
        <taxon>Varidnaviria</taxon>
        <taxon>Bamfordvirae</taxon>
        <taxon>Nucleocytoviricota</taxon>
        <taxon>Pokkesviricetes</taxon>
        <taxon>Chitovirales</taxon>
        <taxon>Poxviridae</taxon>
        <taxon>Chordopoxvirinae</taxon>
        <taxon>Leporipoxvirus</taxon>
        <taxon>Leporipoxvirus myxoma</taxon>
    </lineage>
</organism>
<evidence type="ECO:0000313" key="5">
    <source>
        <dbReference type="EMBL" id="QAV40655.1"/>
    </source>
</evidence>
<reference evidence="6 7" key="1">
    <citation type="journal article" date="2019" name="J. Virol.">
        <title>Punctuated evolution of myxoma virus: rapid and disjunct evolution of a recent viral lineage in Australia.</title>
        <authorList>
            <person name="Eden J.-S."/>
            <person name="Kerr P.J."/>
            <person name="Holmes E.C."/>
        </authorList>
    </citation>
    <scope>NUCLEOTIDE SEQUENCE [LARGE SCALE GENOMIC DNA]</scope>
    <source>
        <strain evidence="5">Aust/SA/Turretfield</strain>
    </source>
</reference>
<evidence type="ECO:0000256" key="3">
    <source>
        <dbReference type="ARBA" id="ARBA00029582"/>
    </source>
</evidence>
<evidence type="ECO:0000313" key="7">
    <source>
        <dbReference type="Proteomes" id="UP000291454"/>
    </source>
</evidence>
<dbReference type="Proteomes" id="UP000291454">
    <property type="component" value="Genome"/>
</dbReference>
<dbReference type="EMBL" id="MK388129">
    <property type="protein sequence ID" value="QAV40486.1"/>
    <property type="molecule type" value="Genomic_DNA"/>
</dbReference>
<dbReference type="Pfam" id="PF06467">
    <property type="entry name" value="zf-FCS"/>
    <property type="match status" value="1"/>
</dbReference>
<comment type="function">
    <text evidence="1">Acts with RNA polymerase to initiate transcription from late gene promoters.</text>
</comment>
<evidence type="ECO:0000256" key="1">
    <source>
        <dbReference type="ARBA" id="ARBA00003347"/>
    </source>
</evidence>
<dbReference type="EMBL" id="MK388132">
    <property type="protein sequence ID" value="QAV40993.1"/>
    <property type="molecule type" value="Genomic_DNA"/>
</dbReference>
<protein>
    <recommendedName>
        <fullName evidence="2">Viral late gene transcription factor 2</fullName>
    </recommendedName>
    <alternativeName>
        <fullName evidence="3">Trans-activator protein A1</fullName>
    </alternativeName>
</protein>
<dbReference type="Proteomes" id="UP000291290">
    <property type="component" value="Segment"/>
</dbReference>
<dbReference type="Pfam" id="PF03295">
    <property type="entry name" value="Pox_TAA1"/>
    <property type="match status" value="1"/>
</dbReference>
<proteinExistence type="predicted"/>
<gene>
    <name evidence="5" type="primary">m089L</name>
</gene>
<accession>A0A481NJG4</accession>
<evidence type="ECO:0000256" key="2">
    <source>
        <dbReference type="ARBA" id="ARBA00021728"/>
    </source>
</evidence>
<dbReference type="EMBL" id="MK388130">
    <property type="protein sequence ID" value="QAV40655.1"/>
    <property type="molecule type" value="Genomic_DNA"/>
</dbReference>
<sequence length="149" mass="16876">MAKRVSLQDIVISSPKSVIKPTRDESLTCILPTYYNTVANVSIPVNTNTVTCWFCKQDLIVVPLRVETLKGQVGYFCSRICRDSFAAMIKTHVALREEPKITLLPLVFYNKPEEVINLINSLRNKDGVYGSCFYKENDQSVQISLRSLL</sequence>
<dbReference type="InterPro" id="IPR010507">
    <property type="entry name" value="Znf_MYM"/>
</dbReference>
<dbReference type="GO" id="GO:0008270">
    <property type="term" value="F:zinc ion binding"/>
    <property type="evidence" value="ECO:0007669"/>
    <property type="project" value="InterPro"/>
</dbReference>